<dbReference type="Pfam" id="PF02259">
    <property type="entry name" value="FAT"/>
    <property type="match status" value="1"/>
</dbReference>
<sequence>MSTQARTPEVDDVASALLRGAARGARDRRFRLAVATALGDLGALDPALVRVSLHARSDPTDADAAARRESSTRAARAGTPNPATSGKKKRRENEADELREPVNGGVHLQPPPWAEARDVLGARVVARYLVSTLRAATSTGVQDRSAFAIQELLKLMDPDADDAPAPKGPPPSGDDRAAKRRRGTPVADGSKRKRRGAEGLPDWARKIFAAGDCYETVLTYAATTYAIALPPRERKARQEFVASSGHDARLWVKSWARHLAVFARSRTHAPVFVACHALMRDDDRLCAALLPYLVADALCCGEDADALDVARELTKALEVAADPVVLNLVFSLHATIERWHDAARALEREDAARARSRGAVPATADRFACFVDEDGGAPRKPVSELLAVALEALPPAKLADAAASIGADARSVLYRERALRAAHLGMRQLAGRGAQWHDGADGYVPVLGQADIEQLEVVACRLDDDADYLGGLSACRRRAQMPGTLRQRVREMEQEAQWQQALDGYEHVLRAAEGAARADAARGLLRCLLELGHCESALLHADGLAARGDASVAAAVRPFAAEAAMKLGRWDRLERDARDDGGGDARVALATCVAALQTRAATGDAGPFRGAVDAAKLAAMERLSASTESYGRAYPYVAQLHAIREVEHAAELLDDPDARDSVLRRWDDRLLAGAKTSAAGWLAVRRVCLEVAGLPEDAGTCAMRSAKVARRAGRLTVAFGDVRDACRLGVEASALALAEAKLARCAASGGGDTEAQAALRAYAMLEPVEADLKAIAMKFGVSGWSADDLSGLALFKGHERHRGALVASQSKLSAADRAERADVAKRLVLATDCLVDARLRHGVFAVVKRYELAVALRPDWARAYVSCGRYFDVLLASRRQQTSSDDDDDAGDDGGDVLAHEYAKAAMTWYARGLEQGAKEAPSALPRLVTLWFEFGSVSVEKQAPQKPGARPSAKTERAKALERLKQEIYDVVRRASLSIPAAVWYTVTPQLVSRAAHPNPSLMRGVSELLAIILHAHPDEAVWAVTGLTQSLNPDRKKVGSELFSLAAKRLQKSDAHARDAAKTQKMLHGAKQLFADLIAVAKHVPPDSAATVDMRRIGKQVKAARGLLVPTRAALTAAIAPRGKGGGPDWPRFPDDSPRVDKFQDNIIVMKSKAKPKKLTLEASNGRVVRVLCKREKDGDLRKDARVNDFNDVVNRLLDADDEARRRKLHLRTFAVVILDEECGLMEWVNRTHGLRFVMEAAYGLHPDGARRMPGCFDDRIRGPFEQNQRTYAHDGVAMAREYRKIVLGQYEPCFSRWFAHRFGDEPAAWLGARATFARSSAIWSAVGHVLGLGDRHGENIMVDIDRGEQVHVDFDCIFDKGTRLKTPEIVPFRLTPHMVEAFGVTGVEGCFRRSLEVGLHTLRHHRETLLNVLEPFIRDPTVGWSRTGKAQRDGGPDEPPDRGLGDRNGAKAATKKRAPPPPPKAHDDPKNVLRVVAQRLDGIYNVPVPPPPGSAREREDRALARARGVKKPDELPLSVPGQVERLIKEATADTNLCRMYIGWTPFL</sequence>
<keyword evidence="9" id="KW-0067">ATP-binding</keyword>
<keyword evidence="11" id="KW-0539">Nucleus</keyword>
<keyword evidence="8 16" id="KW-0418">Kinase</keyword>
<dbReference type="CDD" id="cd00892">
    <property type="entry name" value="PIKKc_ATR"/>
    <property type="match status" value="1"/>
</dbReference>
<dbReference type="PROSITE" id="PS51190">
    <property type="entry name" value="FATC"/>
    <property type="match status" value="1"/>
</dbReference>
<dbReference type="PROSITE" id="PS50290">
    <property type="entry name" value="PI3_4_KINASE_3"/>
    <property type="match status" value="1"/>
</dbReference>
<dbReference type="InterPro" id="IPR000403">
    <property type="entry name" value="PI3/4_kinase_cat_dom"/>
</dbReference>
<evidence type="ECO:0000259" key="14">
    <source>
        <dbReference type="PROSITE" id="PS51189"/>
    </source>
</evidence>
<feature type="domain" description="PI3K/PI4K catalytic" evidence="13">
    <location>
        <begin position="1145"/>
        <end position="1465"/>
    </location>
</feature>
<dbReference type="InterPro" id="IPR014009">
    <property type="entry name" value="PIK_FAT"/>
</dbReference>
<comment type="similarity">
    <text evidence="2">Belongs to the PI3/PI4-kinase family. ATM subfamily.</text>
</comment>
<evidence type="ECO:0000259" key="13">
    <source>
        <dbReference type="PROSITE" id="PS50290"/>
    </source>
</evidence>
<evidence type="ECO:0000256" key="5">
    <source>
        <dbReference type="ARBA" id="ARBA00022679"/>
    </source>
</evidence>
<evidence type="ECO:0000256" key="8">
    <source>
        <dbReference type="ARBA" id="ARBA00022777"/>
    </source>
</evidence>
<feature type="domain" description="FATC" evidence="15">
    <location>
        <begin position="1518"/>
        <end position="1550"/>
    </location>
</feature>
<keyword evidence="7" id="KW-0227">DNA damage</keyword>
<evidence type="ECO:0000256" key="9">
    <source>
        <dbReference type="ARBA" id="ARBA00022840"/>
    </source>
</evidence>
<dbReference type="InterPro" id="IPR003151">
    <property type="entry name" value="PIK-rel_kinase_FAT"/>
</dbReference>
<dbReference type="SUPFAM" id="SSF56112">
    <property type="entry name" value="Protein kinase-like (PK-like)"/>
    <property type="match status" value="1"/>
</dbReference>
<dbReference type="InterPro" id="IPR057564">
    <property type="entry name" value="HEAT_ATR"/>
</dbReference>
<dbReference type="PROSITE" id="PS51189">
    <property type="entry name" value="FAT"/>
    <property type="match status" value="1"/>
</dbReference>
<feature type="region of interest" description="Disordered" evidence="12">
    <location>
        <begin position="158"/>
        <end position="197"/>
    </location>
</feature>
<dbReference type="Proteomes" id="UP001363151">
    <property type="component" value="Unassembled WGS sequence"/>
</dbReference>
<feature type="compositionally biased region" description="Basic and acidic residues" evidence="12">
    <location>
        <begin position="1433"/>
        <end position="1452"/>
    </location>
</feature>
<keyword evidence="5" id="KW-0808">Transferase</keyword>
<keyword evidence="10" id="KW-0234">DNA repair</keyword>
<evidence type="ECO:0000256" key="2">
    <source>
        <dbReference type="ARBA" id="ARBA00010769"/>
    </source>
</evidence>
<proteinExistence type="inferred from homology"/>
<feature type="compositionally biased region" description="Basic and acidic residues" evidence="12">
    <location>
        <begin position="57"/>
        <end position="71"/>
    </location>
</feature>
<comment type="caution">
    <text evidence="16">The sequence shown here is derived from an EMBL/GenBank/DDBJ whole genome shotgun (WGS) entry which is preliminary data.</text>
</comment>
<dbReference type="Pfam" id="PF23593">
    <property type="entry name" value="HEAT_ATR"/>
    <property type="match status" value="1"/>
</dbReference>
<evidence type="ECO:0000256" key="10">
    <source>
        <dbReference type="ARBA" id="ARBA00023204"/>
    </source>
</evidence>
<dbReference type="PANTHER" id="PTHR11139">
    <property type="entry name" value="ATAXIA TELANGIECTASIA MUTATED ATM -RELATED"/>
    <property type="match status" value="1"/>
</dbReference>
<evidence type="ECO:0000256" key="3">
    <source>
        <dbReference type="ARBA" id="ARBA00012513"/>
    </source>
</evidence>
<feature type="compositionally biased region" description="Basic and acidic residues" evidence="12">
    <location>
        <begin position="91"/>
        <end position="100"/>
    </location>
</feature>
<evidence type="ECO:0000256" key="7">
    <source>
        <dbReference type="ARBA" id="ARBA00022763"/>
    </source>
</evidence>
<dbReference type="InterPro" id="IPR011009">
    <property type="entry name" value="Kinase-like_dom_sf"/>
</dbReference>
<keyword evidence="6" id="KW-0547">Nucleotide-binding</keyword>
<evidence type="ECO:0000313" key="17">
    <source>
        <dbReference type="Proteomes" id="UP001363151"/>
    </source>
</evidence>
<organism evidence="16 17">
    <name type="scientific">Aureococcus anophagefferens</name>
    <name type="common">Harmful bloom alga</name>
    <dbReference type="NCBI Taxonomy" id="44056"/>
    <lineage>
        <taxon>Eukaryota</taxon>
        <taxon>Sar</taxon>
        <taxon>Stramenopiles</taxon>
        <taxon>Ochrophyta</taxon>
        <taxon>Pelagophyceae</taxon>
        <taxon>Pelagomonadales</taxon>
        <taxon>Pelagomonadaceae</taxon>
        <taxon>Aureococcus</taxon>
    </lineage>
</organism>
<dbReference type="Pfam" id="PF02260">
    <property type="entry name" value="FATC"/>
    <property type="match status" value="1"/>
</dbReference>
<dbReference type="EC" id="2.7.11.1" evidence="3"/>
<dbReference type="Gene3D" id="1.10.1070.11">
    <property type="entry name" value="Phosphatidylinositol 3-/4-kinase, catalytic domain"/>
    <property type="match status" value="1"/>
</dbReference>
<name>A0ABR1G5F8_AURAN</name>
<dbReference type="EMBL" id="JBBJCI010000093">
    <property type="protein sequence ID" value="KAK7248547.1"/>
    <property type="molecule type" value="Genomic_DNA"/>
</dbReference>
<evidence type="ECO:0000256" key="4">
    <source>
        <dbReference type="ARBA" id="ARBA00022527"/>
    </source>
</evidence>
<gene>
    <name evidence="16" type="ORF">SO694_00161017</name>
</gene>
<comment type="subcellular location">
    <subcellularLocation>
        <location evidence="1">Nucleus</location>
    </subcellularLocation>
</comment>
<dbReference type="SMART" id="SM00146">
    <property type="entry name" value="PI3Kc"/>
    <property type="match status" value="1"/>
</dbReference>
<feature type="domain" description="FAT" evidence="14">
    <location>
        <begin position="397"/>
        <end position="1032"/>
    </location>
</feature>
<feature type="region of interest" description="Disordered" evidence="12">
    <location>
        <begin position="57"/>
        <end position="112"/>
    </location>
</feature>
<dbReference type="GO" id="GO:0016301">
    <property type="term" value="F:kinase activity"/>
    <property type="evidence" value="ECO:0007669"/>
    <property type="project" value="UniProtKB-KW"/>
</dbReference>
<keyword evidence="17" id="KW-1185">Reference proteome</keyword>
<accession>A0ABR1G5F8</accession>
<protein>
    <recommendedName>
        <fullName evidence="3">non-specific serine/threonine protein kinase</fullName>
        <ecNumber evidence="3">2.7.11.1</ecNumber>
    </recommendedName>
</protein>
<keyword evidence="4" id="KW-0723">Serine/threonine-protein kinase</keyword>
<feature type="region of interest" description="Disordered" evidence="12">
    <location>
        <begin position="1424"/>
        <end position="1474"/>
    </location>
</feature>
<reference evidence="16 17" key="1">
    <citation type="submission" date="2024-03" db="EMBL/GenBank/DDBJ databases">
        <title>Aureococcus anophagefferens CCMP1851 and Kratosvirus quantuckense: Draft genome of a second virus-susceptible host strain in the model system.</title>
        <authorList>
            <person name="Chase E."/>
            <person name="Truchon A.R."/>
            <person name="Schepens W."/>
            <person name="Wilhelm S.W."/>
        </authorList>
    </citation>
    <scope>NUCLEOTIDE SEQUENCE [LARGE SCALE GENOMIC DNA]</scope>
    <source>
        <strain evidence="16 17">CCMP1851</strain>
    </source>
</reference>
<evidence type="ECO:0000256" key="12">
    <source>
        <dbReference type="SAM" id="MobiDB-lite"/>
    </source>
</evidence>
<dbReference type="Pfam" id="PF00454">
    <property type="entry name" value="PI3_PI4_kinase"/>
    <property type="match status" value="1"/>
</dbReference>
<dbReference type="PANTHER" id="PTHR11139:SF69">
    <property type="entry name" value="SERINE_THREONINE-PROTEIN KINASE ATR"/>
    <property type="match status" value="1"/>
</dbReference>
<evidence type="ECO:0000313" key="16">
    <source>
        <dbReference type="EMBL" id="KAK7248547.1"/>
    </source>
</evidence>
<evidence type="ECO:0000259" key="15">
    <source>
        <dbReference type="PROSITE" id="PS51190"/>
    </source>
</evidence>
<evidence type="ECO:0000256" key="6">
    <source>
        <dbReference type="ARBA" id="ARBA00022741"/>
    </source>
</evidence>
<evidence type="ECO:0000256" key="1">
    <source>
        <dbReference type="ARBA" id="ARBA00004123"/>
    </source>
</evidence>
<dbReference type="Gene3D" id="3.30.1010.10">
    <property type="entry name" value="Phosphatidylinositol 3-kinase Catalytic Subunit, Chain A, domain 4"/>
    <property type="match status" value="1"/>
</dbReference>
<dbReference type="InterPro" id="IPR003152">
    <property type="entry name" value="FATC_dom"/>
</dbReference>
<dbReference type="SMART" id="SM01343">
    <property type="entry name" value="FATC"/>
    <property type="match status" value="1"/>
</dbReference>
<dbReference type="InterPro" id="IPR050517">
    <property type="entry name" value="DDR_Repair_Kinase"/>
</dbReference>
<dbReference type="InterPro" id="IPR036940">
    <property type="entry name" value="PI3/4_kinase_cat_sf"/>
</dbReference>
<evidence type="ECO:0000256" key="11">
    <source>
        <dbReference type="ARBA" id="ARBA00023242"/>
    </source>
</evidence>